<dbReference type="EMBL" id="CP088147">
    <property type="protein sequence ID" value="UTU51760.1"/>
    <property type="molecule type" value="Genomic_DNA"/>
</dbReference>
<protein>
    <submittedName>
        <fullName evidence="1">Uncharacterized protein</fullName>
    </submittedName>
</protein>
<reference evidence="1 2" key="1">
    <citation type="journal article" date="2022" name="Microbiol. Resour. Announc.">
        <title>Complete Genome Sequence of Mesorhizobium ciceri Strain R30, a Rhizobium Used as a Commercial Inoculant for Chickpea in Argentina.</title>
        <authorList>
            <person name="Foresto E."/>
            <person name="Revale S."/>
            <person name="Primo E."/>
            <person name="Nievas F."/>
            <person name="Carezzano E."/>
            <person name="Puente M."/>
            <person name="Alzari P."/>
            <person name="Mart M."/>
            <person name="Ben-Assaya M."/>
            <person name="Mornico D."/>
            <person name="Santoro M."/>
            <person name="Mart F."/>
            <person name="Giordano W."/>
            <person name="Bogino P."/>
        </authorList>
    </citation>
    <scope>NUCLEOTIDE SEQUENCE [LARGE SCALE GENOMIC DNA]</scope>
    <source>
        <strain evidence="1 2">R30</strain>
    </source>
</reference>
<dbReference type="RefSeq" id="WP_024503099.1">
    <property type="nucleotide sequence ID" value="NZ_CP088147.1"/>
</dbReference>
<evidence type="ECO:0000313" key="1">
    <source>
        <dbReference type="EMBL" id="UTU51760.1"/>
    </source>
</evidence>
<dbReference type="AlphaFoldDB" id="A0AB38TA75"/>
<gene>
    <name evidence="1" type="ORF">LRP29_30615</name>
</gene>
<keyword evidence="2" id="KW-1185">Reference proteome</keyword>
<accession>A0AB38TA75</accession>
<dbReference type="Proteomes" id="UP001060070">
    <property type="component" value="Chromosome"/>
</dbReference>
<sequence>MTDKLPFLAATDKDIFDLLMSSKGRMSEGVLRGIALTRGIIYSPKTDRERLASDISILPHDFASLTKLIERREYQNRNEKRAYVDVLVSLTHDEISEVVRSYKEEFAGEDELTTQQRRLREVQLNVAYDEIDYSKTRLIQRQRRDANIEFILESDRTTIRMPATEKARGVVDRLIKKISQLKLQSLTPKDLSLDGLTADQRTTFFMSMLRNIPGYQLQTVVSIKCASGDDDVGEDLEMDIEEKERAVESEIVGKINSVALSGMNLLQSEEYQSLKKNGFFITAVTWRALQTERPNDLMQFDVSFDEPRQGKGFKFGVRIARRLTDGTPTSDFKPLDPNRQPALWSLVERTSANALDEIIASGAPVQEPAERVTAA</sequence>
<evidence type="ECO:0000313" key="2">
    <source>
        <dbReference type="Proteomes" id="UP001060070"/>
    </source>
</evidence>
<proteinExistence type="predicted"/>
<name>A0AB38TA75_9HYPH</name>
<organism evidence="1 2">
    <name type="scientific">Mesorhizobium ciceri</name>
    <dbReference type="NCBI Taxonomy" id="39645"/>
    <lineage>
        <taxon>Bacteria</taxon>
        <taxon>Pseudomonadati</taxon>
        <taxon>Pseudomonadota</taxon>
        <taxon>Alphaproteobacteria</taxon>
        <taxon>Hyphomicrobiales</taxon>
        <taxon>Phyllobacteriaceae</taxon>
        <taxon>Mesorhizobium</taxon>
    </lineage>
</organism>